<keyword evidence="1" id="KW-0732">Signal</keyword>
<evidence type="ECO:0000313" key="3">
    <source>
        <dbReference type="Proteomes" id="UP000076881"/>
    </source>
</evidence>
<gene>
    <name evidence="2" type="ORF">LEL_04875</name>
</gene>
<dbReference type="OrthoDB" id="10354649at2759"/>
<dbReference type="Proteomes" id="UP000076881">
    <property type="component" value="Unassembled WGS sequence"/>
</dbReference>
<accession>A0A162K534</accession>
<feature type="chain" id="PRO_5007836336" evidence="1">
    <location>
        <begin position="18"/>
        <end position="68"/>
    </location>
</feature>
<feature type="signal peptide" evidence="1">
    <location>
        <begin position="1"/>
        <end position="17"/>
    </location>
</feature>
<evidence type="ECO:0000256" key="1">
    <source>
        <dbReference type="SAM" id="SignalP"/>
    </source>
</evidence>
<name>A0A162K534_CORDF</name>
<sequence>MKLTTVLVAAFAGLAVATPVGNEEGLDKRYTDFNGCMTTCNTPTCAIKNCYQWCFKVCCGQYPGHAGC</sequence>
<protein>
    <submittedName>
        <fullName evidence="2">Uncharacterized protein</fullName>
    </submittedName>
</protein>
<organism evidence="2 3">
    <name type="scientific">Akanthomyces lecanii RCEF 1005</name>
    <dbReference type="NCBI Taxonomy" id="1081108"/>
    <lineage>
        <taxon>Eukaryota</taxon>
        <taxon>Fungi</taxon>
        <taxon>Dikarya</taxon>
        <taxon>Ascomycota</taxon>
        <taxon>Pezizomycotina</taxon>
        <taxon>Sordariomycetes</taxon>
        <taxon>Hypocreomycetidae</taxon>
        <taxon>Hypocreales</taxon>
        <taxon>Cordycipitaceae</taxon>
        <taxon>Akanthomyces</taxon>
        <taxon>Cordyceps confragosa</taxon>
    </lineage>
</organism>
<dbReference type="EMBL" id="AZHF01000003">
    <property type="protein sequence ID" value="OAA78052.1"/>
    <property type="molecule type" value="Genomic_DNA"/>
</dbReference>
<reference evidence="2 3" key="1">
    <citation type="journal article" date="2016" name="Genome Biol. Evol.">
        <title>Divergent and convergent evolution of fungal pathogenicity.</title>
        <authorList>
            <person name="Shang Y."/>
            <person name="Xiao G."/>
            <person name="Zheng P."/>
            <person name="Cen K."/>
            <person name="Zhan S."/>
            <person name="Wang C."/>
        </authorList>
    </citation>
    <scope>NUCLEOTIDE SEQUENCE [LARGE SCALE GENOMIC DNA]</scope>
    <source>
        <strain evidence="2 3">RCEF 1005</strain>
    </source>
</reference>
<comment type="caution">
    <text evidence="2">The sequence shown here is derived from an EMBL/GenBank/DDBJ whole genome shotgun (WGS) entry which is preliminary data.</text>
</comment>
<proteinExistence type="predicted"/>
<dbReference type="AlphaFoldDB" id="A0A162K534"/>
<evidence type="ECO:0000313" key="2">
    <source>
        <dbReference type="EMBL" id="OAA78052.1"/>
    </source>
</evidence>
<keyword evidence="3" id="KW-1185">Reference proteome</keyword>